<keyword evidence="6" id="KW-1185">Reference proteome</keyword>
<dbReference type="SUPFAM" id="SSF46894">
    <property type="entry name" value="C-terminal effector domain of the bipartite response regulators"/>
    <property type="match status" value="1"/>
</dbReference>
<dbReference type="SUPFAM" id="SSF52540">
    <property type="entry name" value="P-loop containing nucleoside triphosphate hydrolases"/>
    <property type="match status" value="1"/>
</dbReference>
<feature type="compositionally biased region" description="Basic and acidic residues" evidence="3">
    <location>
        <begin position="101"/>
        <end position="118"/>
    </location>
</feature>
<dbReference type="SMART" id="SM00862">
    <property type="entry name" value="Trans_reg_C"/>
    <property type="match status" value="1"/>
</dbReference>
<dbReference type="InterPro" id="IPR036388">
    <property type="entry name" value="WH-like_DNA-bd_sf"/>
</dbReference>
<reference evidence="5 6" key="1">
    <citation type="journal article" date="2014" name="Nature">
        <title>An environmental bacterial taxon with a large and distinct metabolic repertoire.</title>
        <authorList>
            <person name="Wilson M.C."/>
            <person name="Mori T."/>
            <person name="Ruckert C."/>
            <person name="Uria A.R."/>
            <person name="Helf M.J."/>
            <person name="Takada K."/>
            <person name="Gernert C."/>
            <person name="Steffens U.A."/>
            <person name="Heycke N."/>
            <person name="Schmitt S."/>
            <person name="Rinke C."/>
            <person name="Helfrich E.J."/>
            <person name="Brachmann A.O."/>
            <person name="Gurgui C."/>
            <person name="Wakimoto T."/>
            <person name="Kracht M."/>
            <person name="Crusemann M."/>
            <person name="Hentschel U."/>
            <person name="Abe I."/>
            <person name="Matsunaga S."/>
            <person name="Kalinowski J."/>
            <person name="Takeyama H."/>
            <person name="Piel J."/>
        </authorList>
    </citation>
    <scope>NUCLEOTIDE SEQUENCE [LARGE SCALE GENOMIC DNA]</scope>
    <source>
        <strain evidence="6">TSY1</strain>
    </source>
</reference>
<proteinExistence type="predicted"/>
<name>W4LLL3_ENTF1</name>
<dbReference type="Pfam" id="PF00486">
    <property type="entry name" value="Trans_reg_C"/>
    <property type="match status" value="1"/>
</dbReference>
<dbReference type="InterPro" id="IPR001867">
    <property type="entry name" value="OmpR/PhoB-type_DNA-bd"/>
</dbReference>
<keyword evidence="1 2" id="KW-0238">DNA-binding</keyword>
<evidence type="ECO:0000313" key="6">
    <source>
        <dbReference type="Proteomes" id="UP000019141"/>
    </source>
</evidence>
<organism evidence="5 6">
    <name type="scientific">Entotheonella factor</name>
    <dbReference type="NCBI Taxonomy" id="1429438"/>
    <lineage>
        <taxon>Bacteria</taxon>
        <taxon>Pseudomonadati</taxon>
        <taxon>Nitrospinota/Tectimicrobiota group</taxon>
        <taxon>Candidatus Tectimicrobiota</taxon>
        <taxon>Candidatus Entotheonellia</taxon>
        <taxon>Candidatus Entotheonellales</taxon>
        <taxon>Candidatus Entotheonellaceae</taxon>
        <taxon>Candidatus Entotheonella</taxon>
    </lineage>
</organism>
<dbReference type="InterPro" id="IPR016032">
    <property type="entry name" value="Sig_transdc_resp-reg_C-effctor"/>
</dbReference>
<accession>W4LLL3</accession>
<evidence type="ECO:0000256" key="3">
    <source>
        <dbReference type="SAM" id="MobiDB-lite"/>
    </source>
</evidence>
<protein>
    <recommendedName>
        <fullName evidence="4">OmpR/PhoB-type domain-containing protein</fullName>
    </recommendedName>
</protein>
<dbReference type="EMBL" id="AZHW01000512">
    <property type="protein sequence ID" value="ETW98862.1"/>
    <property type="molecule type" value="Genomic_DNA"/>
</dbReference>
<dbReference type="Pfam" id="PF13191">
    <property type="entry name" value="AAA_16"/>
    <property type="match status" value="1"/>
</dbReference>
<feature type="compositionally biased region" description="Pro residues" evidence="3">
    <location>
        <begin position="123"/>
        <end position="132"/>
    </location>
</feature>
<dbReference type="AlphaFoldDB" id="W4LLL3"/>
<sequence>MIYTFLDYVLDTNRKALYRAHTAIKLEPKVYQVLVYLVEHHQRLVTKDELLEQFWAETYVNDNAVARCIRALRRALDDSRHTQRIILTQHRQGYRFVAPVDARDDAPVDDTEPARPEASEPVPASPPHQPPHPRARFSGLARNRSSVYHPPPPVSPFVGRNMHLSWCDYALNEVLRGHPNVMILQGEAGMGKTRLLHEVQDRAGRRGLQIYVGRCSETHSLPYMPFISALREPWIELATQLDPDLGADAAILRQWLQLDIHPAVSASALGVEEGEHAKLRLFLAVAR</sequence>
<dbReference type="CDD" id="cd00383">
    <property type="entry name" value="trans_reg_C"/>
    <property type="match status" value="1"/>
</dbReference>
<comment type="caution">
    <text evidence="5">The sequence shown here is derived from an EMBL/GenBank/DDBJ whole genome shotgun (WGS) entry which is preliminary data.</text>
</comment>
<dbReference type="GO" id="GO:0000160">
    <property type="term" value="P:phosphorelay signal transduction system"/>
    <property type="evidence" value="ECO:0007669"/>
    <property type="project" value="InterPro"/>
</dbReference>
<dbReference type="HOGENOM" id="CLU_968695_0_0_7"/>
<evidence type="ECO:0000256" key="2">
    <source>
        <dbReference type="PROSITE-ProRule" id="PRU01091"/>
    </source>
</evidence>
<evidence type="ECO:0000259" key="4">
    <source>
        <dbReference type="PROSITE" id="PS51755"/>
    </source>
</evidence>
<gene>
    <name evidence="5" type="ORF">ETSY1_17130</name>
</gene>
<dbReference type="InterPro" id="IPR041664">
    <property type="entry name" value="AAA_16"/>
</dbReference>
<dbReference type="GO" id="GO:0006355">
    <property type="term" value="P:regulation of DNA-templated transcription"/>
    <property type="evidence" value="ECO:0007669"/>
    <property type="project" value="InterPro"/>
</dbReference>
<dbReference type="InterPro" id="IPR027417">
    <property type="entry name" value="P-loop_NTPase"/>
</dbReference>
<dbReference type="Proteomes" id="UP000019141">
    <property type="component" value="Unassembled WGS sequence"/>
</dbReference>
<dbReference type="Gene3D" id="1.10.10.10">
    <property type="entry name" value="Winged helix-like DNA-binding domain superfamily/Winged helix DNA-binding domain"/>
    <property type="match status" value="1"/>
</dbReference>
<dbReference type="GO" id="GO:0003677">
    <property type="term" value="F:DNA binding"/>
    <property type="evidence" value="ECO:0007669"/>
    <property type="project" value="UniProtKB-UniRule"/>
</dbReference>
<evidence type="ECO:0000256" key="1">
    <source>
        <dbReference type="ARBA" id="ARBA00023125"/>
    </source>
</evidence>
<dbReference type="PROSITE" id="PS51755">
    <property type="entry name" value="OMPR_PHOB"/>
    <property type="match status" value="1"/>
</dbReference>
<feature type="DNA-binding region" description="OmpR/PhoB-type" evidence="2">
    <location>
        <begin position="1"/>
        <end position="98"/>
    </location>
</feature>
<dbReference type="PANTHER" id="PTHR47691">
    <property type="entry name" value="REGULATOR-RELATED"/>
    <property type="match status" value="1"/>
</dbReference>
<evidence type="ECO:0000313" key="5">
    <source>
        <dbReference type="EMBL" id="ETW98862.1"/>
    </source>
</evidence>
<dbReference type="PANTHER" id="PTHR47691:SF3">
    <property type="entry name" value="HTH-TYPE TRANSCRIPTIONAL REGULATOR RV0890C-RELATED"/>
    <property type="match status" value="1"/>
</dbReference>
<feature type="region of interest" description="Disordered" evidence="3">
    <location>
        <begin position="98"/>
        <end position="137"/>
    </location>
</feature>
<feature type="domain" description="OmpR/PhoB-type" evidence="4">
    <location>
        <begin position="1"/>
        <end position="98"/>
    </location>
</feature>